<dbReference type="EMBL" id="QGDH01000002">
    <property type="protein sequence ID" value="RAR16565.1"/>
    <property type="molecule type" value="Genomic_DNA"/>
</dbReference>
<dbReference type="AlphaFoldDB" id="A0A364NGU6"/>
<name>A0A364NGU6_STELY</name>
<protein>
    <submittedName>
        <fullName evidence="3">Uncharacterized protein</fullName>
    </submittedName>
</protein>
<feature type="transmembrane region" description="Helical" evidence="2">
    <location>
        <begin position="264"/>
        <end position="286"/>
    </location>
</feature>
<sequence>MSQQPPSPPTTHSNSKPEIPDPSPPNTQPIIRQGREAVTYHIPTCPLSPAHPVLKTSISLPSRSKWTSGLHFHMQHTEYLRLVRGAIFVHLNGDVKLLSARAGGQIIRHRNSGSDEEVKPSLVVRVDRYARHSWGRADEYLFSARDKQGSGGEGFVLPDDANEEVMVEEWTDPSDLAKPLFFWNLNAVVLAERHPSSMVSLRKRAARWVLGDFWVPFQLFVIFWELDNWLILFSMRDAVGLGNGMPTFLLPKALEKRVGRGLEWLVAFVVLGAARLLGCVVGVVAVERERTPRALWEAYEGRRT</sequence>
<dbReference type="Proteomes" id="UP000249619">
    <property type="component" value="Unassembled WGS sequence"/>
</dbReference>
<evidence type="ECO:0000256" key="1">
    <source>
        <dbReference type="SAM" id="MobiDB-lite"/>
    </source>
</evidence>
<keyword evidence="2" id="KW-0812">Transmembrane</keyword>
<accession>A0A364NGU6</accession>
<reference evidence="4" key="1">
    <citation type="submission" date="2018-05" db="EMBL/GenBank/DDBJ databases">
        <title>Draft genome sequence of Stemphylium lycopersici strain CIDEFI 213.</title>
        <authorList>
            <person name="Medina R."/>
            <person name="Franco M.E.E."/>
            <person name="Lucentini C.G."/>
            <person name="Saparrat M.C.N."/>
            <person name="Balatti P.A."/>
        </authorList>
    </citation>
    <scope>NUCLEOTIDE SEQUENCE [LARGE SCALE GENOMIC DNA]</scope>
    <source>
        <strain evidence="4">CIDEFI 213</strain>
    </source>
</reference>
<keyword evidence="4" id="KW-1185">Reference proteome</keyword>
<proteinExistence type="predicted"/>
<keyword evidence="2" id="KW-0472">Membrane</keyword>
<gene>
    <name evidence="3" type="ORF">DDE83_000131</name>
</gene>
<evidence type="ECO:0000313" key="3">
    <source>
        <dbReference type="EMBL" id="RAR16565.1"/>
    </source>
</evidence>
<evidence type="ECO:0000256" key="2">
    <source>
        <dbReference type="SAM" id="Phobius"/>
    </source>
</evidence>
<evidence type="ECO:0000313" key="4">
    <source>
        <dbReference type="Proteomes" id="UP000249619"/>
    </source>
</evidence>
<keyword evidence="2" id="KW-1133">Transmembrane helix</keyword>
<organism evidence="3 4">
    <name type="scientific">Stemphylium lycopersici</name>
    <name type="common">Tomato gray leaf spot disease fungus</name>
    <name type="synonym">Thyrospora lycopersici</name>
    <dbReference type="NCBI Taxonomy" id="183478"/>
    <lineage>
        <taxon>Eukaryota</taxon>
        <taxon>Fungi</taxon>
        <taxon>Dikarya</taxon>
        <taxon>Ascomycota</taxon>
        <taxon>Pezizomycotina</taxon>
        <taxon>Dothideomycetes</taxon>
        <taxon>Pleosporomycetidae</taxon>
        <taxon>Pleosporales</taxon>
        <taxon>Pleosporineae</taxon>
        <taxon>Pleosporaceae</taxon>
        <taxon>Stemphylium</taxon>
    </lineage>
</organism>
<feature type="region of interest" description="Disordered" evidence="1">
    <location>
        <begin position="1"/>
        <end position="28"/>
    </location>
</feature>
<comment type="caution">
    <text evidence="3">The sequence shown here is derived from an EMBL/GenBank/DDBJ whole genome shotgun (WGS) entry which is preliminary data.</text>
</comment>